<evidence type="ECO:0000313" key="1">
    <source>
        <dbReference type="EMBL" id="WPY01421.1"/>
    </source>
</evidence>
<reference evidence="1 2" key="1">
    <citation type="submission" date="2022-10" db="EMBL/GenBank/DDBJ databases">
        <title>Host association and intracellularity evolved multiple times independently in the Rickettsiales.</title>
        <authorList>
            <person name="Castelli M."/>
            <person name="Nardi T."/>
            <person name="Gammuto L."/>
            <person name="Bellinzona G."/>
            <person name="Sabaneyeva E."/>
            <person name="Potekhin A."/>
            <person name="Serra V."/>
            <person name="Petroni G."/>
            <person name="Sassera D."/>
        </authorList>
    </citation>
    <scope>NUCLEOTIDE SEQUENCE [LARGE SCALE GENOMIC DNA]</scope>
    <source>
        <strain evidence="1 2">Kr 154-4</strain>
    </source>
</reference>
<evidence type="ECO:0000313" key="2">
    <source>
        <dbReference type="Proteomes" id="UP001326613"/>
    </source>
</evidence>
<keyword evidence="2" id="KW-1185">Reference proteome</keyword>
<organism evidence="1 2">
    <name type="scientific">Candidatus Trichorickettsia mobilis</name>
    <dbReference type="NCBI Taxonomy" id="1346319"/>
    <lineage>
        <taxon>Bacteria</taxon>
        <taxon>Pseudomonadati</taxon>
        <taxon>Pseudomonadota</taxon>
        <taxon>Alphaproteobacteria</taxon>
        <taxon>Rickettsiales</taxon>
        <taxon>Rickettsiaceae</taxon>
        <taxon>Rickettsieae</taxon>
        <taxon>Candidatus Trichorickettsia</taxon>
    </lineage>
</organism>
<name>A0ABZ0UV94_9RICK</name>
<accession>A0ABZ0UV94</accession>
<dbReference type="Proteomes" id="UP001326613">
    <property type="component" value="Chromosome"/>
</dbReference>
<protein>
    <submittedName>
        <fullName evidence="1">Uncharacterized protein</fullName>
    </submittedName>
</protein>
<dbReference type="EMBL" id="CP112932">
    <property type="protein sequence ID" value="WPY01421.1"/>
    <property type="molecule type" value="Genomic_DNA"/>
</dbReference>
<sequence>MAKDKTLKELVLVTTESEQDFDQLQKKILKIDIGQLASEGFLQPFLDNFKNFESRETIFKNILDKIRIFEAEHDANKSFNHIVKLKAGCLAAMGEDIYNNPVENEVKEMKFLRLQKSVSHLESANKLYQDLKECSEQVTTVKNLINKIITNYGDLEEGFKLALYSLQQRESNFESPHLDVLEAQLTLAKLGTESKIYNTKIEGLKCAELTYNKVCNFADISENAHLVFQALDYMSNIYSSLGDQEKASELSKKAAYVMKKFELAPMQESSENSKENSFEVEARSLILQKGITDYSVLKIKQLLQESILNPIQKAAANGKWHDVRYFVVKDIDYGVAGYLEEGYLKYTLRELCSEENYKIALGLCFEAINLGIMGSHNKNPLTAAIFCQQYPDLIQEIIKTHPEYFVDGKLLQTSLINSHIYTEKLLGTQIVENAEYNRFFEEAIIPLIKARLETSIFNPIKALASKGDWSAMHSKTLQGYLTEDYLMNSVLGNNLSKIPDVISIVRILAFNALREGIETSNSVNFASIQKFIELYPDLNIRIIDNHPEYLTNQFIAQICDNAKKLYIAQKLKEIIDKKDQGNISEEDEDIEIQSENIDIQPENKVVISDNQQEIKVSVSGEILEVNEN</sequence>
<gene>
    <name evidence="1" type="ORF">Trichorick_01333</name>
</gene>
<dbReference type="RefSeq" id="WP_323738195.1">
    <property type="nucleotide sequence ID" value="NZ_CP112932.1"/>
</dbReference>
<proteinExistence type="predicted"/>